<comment type="caution">
    <text evidence="2">The sequence shown here is derived from an EMBL/GenBank/DDBJ whole genome shotgun (WGS) entry which is preliminary data.</text>
</comment>
<evidence type="ECO:0000313" key="2">
    <source>
        <dbReference type="EMBL" id="ORY12615.1"/>
    </source>
</evidence>
<gene>
    <name evidence="2" type="ORF">BCR34DRAFT_600507</name>
</gene>
<dbReference type="Proteomes" id="UP000193144">
    <property type="component" value="Unassembled WGS sequence"/>
</dbReference>
<feature type="region of interest" description="Disordered" evidence="1">
    <location>
        <begin position="116"/>
        <end position="135"/>
    </location>
</feature>
<keyword evidence="3" id="KW-1185">Reference proteome</keyword>
<dbReference type="AlphaFoldDB" id="A0A1Y1ZS22"/>
<dbReference type="OrthoDB" id="5422479at2759"/>
<proteinExistence type="predicted"/>
<dbReference type="STRING" id="1231657.A0A1Y1ZS22"/>
<organism evidence="2 3">
    <name type="scientific">Clohesyomyces aquaticus</name>
    <dbReference type="NCBI Taxonomy" id="1231657"/>
    <lineage>
        <taxon>Eukaryota</taxon>
        <taxon>Fungi</taxon>
        <taxon>Dikarya</taxon>
        <taxon>Ascomycota</taxon>
        <taxon>Pezizomycotina</taxon>
        <taxon>Dothideomycetes</taxon>
        <taxon>Pleosporomycetidae</taxon>
        <taxon>Pleosporales</taxon>
        <taxon>Lindgomycetaceae</taxon>
        <taxon>Clohesyomyces</taxon>
    </lineage>
</organism>
<sequence>MPHSSIIDVHYDFEEKELMLRFDTKEHALAYQANEARILRNKPPNAVWLPVKTSMRYVRSSTVGLLINLETPLESVLGVGKIRPNDKEDVYIKPVWENGELEKILGIKESALLKRGAGSTPASLSPSKRPEPFDF</sequence>
<protein>
    <submittedName>
        <fullName evidence="2">Uncharacterized protein</fullName>
    </submittedName>
</protein>
<accession>A0A1Y1ZS22</accession>
<dbReference type="EMBL" id="MCFA01000049">
    <property type="protein sequence ID" value="ORY12615.1"/>
    <property type="molecule type" value="Genomic_DNA"/>
</dbReference>
<evidence type="ECO:0000256" key="1">
    <source>
        <dbReference type="SAM" id="MobiDB-lite"/>
    </source>
</evidence>
<name>A0A1Y1ZS22_9PLEO</name>
<reference evidence="2 3" key="1">
    <citation type="submission" date="2016-07" db="EMBL/GenBank/DDBJ databases">
        <title>Pervasive Adenine N6-methylation of Active Genes in Fungi.</title>
        <authorList>
            <consortium name="DOE Joint Genome Institute"/>
            <person name="Mondo S.J."/>
            <person name="Dannebaum R.O."/>
            <person name="Kuo R.C."/>
            <person name="Labutti K."/>
            <person name="Haridas S."/>
            <person name="Kuo A."/>
            <person name="Salamov A."/>
            <person name="Ahrendt S.R."/>
            <person name="Lipzen A."/>
            <person name="Sullivan W."/>
            <person name="Andreopoulos W.B."/>
            <person name="Clum A."/>
            <person name="Lindquist E."/>
            <person name="Daum C."/>
            <person name="Ramamoorthy G.K."/>
            <person name="Gryganskyi A."/>
            <person name="Culley D."/>
            <person name="Magnuson J.K."/>
            <person name="James T.Y."/>
            <person name="O'Malley M.A."/>
            <person name="Stajich J.E."/>
            <person name="Spatafora J.W."/>
            <person name="Visel A."/>
            <person name="Grigoriev I.V."/>
        </authorList>
    </citation>
    <scope>NUCLEOTIDE SEQUENCE [LARGE SCALE GENOMIC DNA]</scope>
    <source>
        <strain evidence="2 3">CBS 115471</strain>
    </source>
</reference>
<evidence type="ECO:0000313" key="3">
    <source>
        <dbReference type="Proteomes" id="UP000193144"/>
    </source>
</evidence>